<feature type="transmembrane region" description="Helical" evidence="6">
    <location>
        <begin position="156"/>
        <end position="178"/>
    </location>
</feature>
<protein>
    <recommendedName>
        <fullName evidence="11">Bumetanide-sensitive na-k-cl cotransport protein</fullName>
    </recommendedName>
</protein>
<dbReference type="InterPro" id="IPR004841">
    <property type="entry name" value="AA-permease/SLC12A_dom"/>
</dbReference>
<dbReference type="Gene3D" id="1.20.1740.10">
    <property type="entry name" value="Amino acid/polyamine transporter I"/>
    <property type="match status" value="1"/>
</dbReference>
<dbReference type="Pfam" id="PF00324">
    <property type="entry name" value="AA_permease"/>
    <property type="match status" value="1"/>
</dbReference>
<dbReference type="EMBL" id="CAKKLH010000308">
    <property type="protein sequence ID" value="CAH0110925.1"/>
    <property type="molecule type" value="Genomic_DNA"/>
</dbReference>
<accession>A0A8J2WN24</accession>
<feature type="domain" description="SLC12A transporter C-terminal" evidence="8">
    <location>
        <begin position="665"/>
        <end position="1058"/>
    </location>
</feature>
<comment type="subcellular location">
    <subcellularLocation>
        <location evidence="1">Membrane</location>
        <topology evidence="1">Multi-pass membrane protein</topology>
    </subcellularLocation>
</comment>
<dbReference type="GO" id="GO:0055064">
    <property type="term" value="P:chloride ion homeostasis"/>
    <property type="evidence" value="ECO:0007669"/>
    <property type="project" value="TreeGrafter"/>
</dbReference>
<evidence type="ECO:0000256" key="5">
    <source>
        <dbReference type="SAM" id="MobiDB-lite"/>
    </source>
</evidence>
<keyword evidence="4 6" id="KW-0472">Membrane</keyword>
<dbReference type="OrthoDB" id="2020542at2759"/>
<dbReference type="PANTHER" id="PTHR11827">
    <property type="entry name" value="SOLUTE CARRIER FAMILY 12, CATION COTRANSPORTERS"/>
    <property type="match status" value="1"/>
</dbReference>
<dbReference type="GO" id="GO:0008511">
    <property type="term" value="F:sodium:potassium:chloride symporter activity"/>
    <property type="evidence" value="ECO:0007669"/>
    <property type="project" value="TreeGrafter"/>
</dbReference>
<evidence type="ECO:0000256" key="4">
    <source>
        <dbReference type="ARBA" id="ARBA00023136"/>
    </source>
</evidence>
<feature type="transmembrane region" description="Helical" evidence="6">
    <location>
        <begin position="541"/>
        <end position="562"/>
    </location>
</feature>
<evidence type="ECO:0000256" key="2">
    <source>
        <dbReference type="ARBA" id="ARBA00022692"/>
    </source>
</evidence>
<feature type="compositionally biased region" description="Basic and acidic residues" evidence="5">
    <location>
        <begin position="1"/>
        <end position="12"/>
    </location>
</feature>
<feature type="transmembrane region" description="Helical" evidence="6">
    <location>
        <begin position="220"/>
        <end position="244"/>
    </location>
</feature>
<reference evidence="9" key="1">
    <citation type="submission" date="2021-11" db="EMBL/GenBank/DDBJ databases">
        <authorList>
            <person name="Schell T."/>
        </authorList>
    </citation>
    <scope>NUCLEOTIDE SEQUENCE</scope>
    <source>
        <strain evidence="9">M5</strain>
    </source>
</reference>
<evidence type="ECO:0000313" key="10">
    <source>
        <dbReference type="Proteomes" id="UP000789390"/>
    </source>
</evidence>
<proteinExistence type="predicted"/>
<feature type="transmembrane region" description="Helical" evidence="6">
    <location>
        <begin position="291"/>
        <end position="309"/>
    </location>
</feature>
<dbReference type="GO" id="GO:0055075">
    <property type="term" value="P:potassium ion homeostasis"/>
    <property type="evidence" value="ECO:0007669"/>
    <property type="project" value="TreeGrafter"/>
</dbReference>
<evidence type="ECO:0000256" key="3">
    <source>
        <dbReference type="ARBA" id="ARBA00022989"/>
    </source>
</evidence>
<keyword evidence="3 6" id="KW-1133">Transmembrane helix</keyword>
<dbReference type="Proteomes" id="UP000789390">
    <property type="component" value="Unassembled WGS sequence"/>
</dbReference>
<gene>
    <name evidence="9" type="ORF">DGAL_LOCUS14532</name>
</gene>
<dbReference type="Pfam" id="PF03522">
    <property type="entry name" value="SLC12"/>
    <property type="match status" value="1"/>
</dbReference>
<dbReference type="InterPro" id="IPR004842">
    <property type="entry name" value="SLC12A_fam"/>
</dbReference>
<evidence type="ECO:0000259" key="8">
    <source>
        <dbReference type="Pfam" id="PF03522"/>
    </source>
</evidence>
<feature type="transmembrane region" description="Helical" evidence="6">
    <location>
        <begin position="184"/>
        <end position="208"/>
    </location>
</feature>
<evidence type="ECO:0000313" key="9">
    <source>
        <dbReference type="EMBL" id="CAH0110925.1"/>
    </source>
</evidence>
<feature type="transmembrane region" description="Helical" evidence="6">
    <location>
        <begin position="464"/>
        <end position="482"/>
    </location>
</feature>
<feature type="domain" description="Amino acid permease/ SLC12A" evidence="7">
    <location>
        <begin position="142"/>
        <end position="656"/>
    </location>
</feature>
<feature type="transmembrane region" description="Helical" evidence="6">
    <location>
        <begin position="399"/>
        <end position="421"/>
    </location>
</feature>
<evidence type="ECO:0000259" key="7">
    <source>
        <dbReference type="Pfam" id="PF00324"/>
    </source>
</evidence>
<organism evidence="9 10">
    <name type="scientific">Daphnia galeata</name>
    <dbReference type="NCBI Taxonomy" id="27404"/>
    <lineage>
        <taxon>Eukaryota</taxon>
        <taxon>Metazoa</taxon>
        <taxon>Ecdysozoa</taxon>
        <taxon>Arthropoda</taxon>
        <taxon>Crustacea</taxon>
        <taxon>Branchiopoda</taxon>
        <taxon>Diplostraca</taxon>
        <taxon>Cladocera</taxon>
        <taxon>Anomopoda</taxon>
        <taxon>Daphniidae</taxon>
        <taxon>Daphnia</taxon>
    </lineage>
</organism>
<dbReference type="GO" id="GO:0055078">
    <property type="term" value="P:sodium ion homeostasis"/>
    <property type="evidence" value="ECO:0007669"/>
    <property type="project" value="TreeGrafter"/>
</dbReference>
<feature type="region of interest" description="Disordered" evidence="5">
    <location>
        <begin position="799"/>
        <end position="853"/>
    </location>
</feature>
<feature type="transmembrane region" description="Helical" evidence="6">
    <location>
        <begin position="517"/>
        <end position="535"/>
    </location>
</feature>
<dbReference type="AlphaFoldDB" id="A0A8J2WN24"/>
<feature type="transmembrane region" description="Helical" evidence="6">
    <location>
        <begin position="574"/>
        <end position="592"/>
    </location>
</feature>
<comment type="caution">
    <text evidence="9">The sequence shown here is derived from an EMBL/GenBank/DDBJ whole genome shotgun (WGS) entry which is preliminary data.</text>
</comment>
<evidence type="ECO:0000256" key="6">
    <source>
        <dbReference type="SAM" id="Phobius"/>
    </source>
</evidence>
<keyword evidence="10" id="KW-1185">Reference proteome</keyword>
<name>A0A8J2WN24_9CRUS</name>
<evidence type="ECO:0008006" key="11">
    <source>
        <dbReference type="Google" id="ProtNLM"/>
    </source>
</evidence>
<dbReference type="InterPro" id="IPR018491">
    <property type="entry name" value="SLC12_C"/>
</dbReference>
<sequence>MDNHAFDGHEGGQTHNVRRLSVRPNLATIPSGVGMDSMAFETSEDILRHPVTTTGNSVTVRIGPMESKLRGSLRRLGAGARRLTHEAVPRLANYSNMFPMTTTGARPTVEELHESIVEDKPITSESNTEEMTFGTKFGWIEGVLIRNMLNIWGVMLFLRISWVVALSGIWQTLIIISISTFVTLVTALSTSAIVTNGEIGGGGTYYVMSRILGPEWGGSIGVLFALANAINASLNVVGFCQTLQDTMKNYGGYTIVDGADNDTRILGTILMIIVWGLCGLGAKYESATQQMLVVILAVALVNFFVGSFIGPQSDISQARGFLGYRLDLIRENWDSGYVVNGGIMQDFFSVFAVYFPAGIGILAGANISGDLKDPSGAIPKGTIWAIISTRNEVRNYNNFIILLFSVVSYAIVAIVCAATTVRQATGSIADFHNGTHLDCVSKNCTYGSYNDYQLMTLISAYGPLNYAGCFAATLSTALASYISCPKLLQVIGDDKLYPHWMVGWMTKGYGQSKEPHLAYLFTFFLALGFILIAQLDMIALLISDLFLITFAFLNYACFHVDLVQPVGWRPTFKYYNKWLSLFCACVCIAIMFMIDWRVALITLAIVFLFYFIVLYRKPDVNWGTSSQAMNLQDALNSIQQLAHIEEHVKNYQPQILALAGPPRSRPALVDFAYLICKKNSMLVCGNVVQDKLSTKNRADILQKSYKHLRTNDIKGFCSLIGNVDLPSGTSAMLEVVGVGKIKPNILLIGFKNDWRVCDQHSLSQYFATIHAGFSLHVGVAILRVSGGLDYSAVLGDSDQPFQGGEDGRPPSIILETPPGTPDAERHNTISDSPFGTSNIAETSKDPKRTKKSKKNLKLLDADGNELPRHICNNITRFQKKQPEGSIDVWWLYDDGGLTLLLPYIISTRSHWSACQLRVFCTANAQEEVEKEREGMAALLNKFRINYADLVVITDLNKPPKESTKTWFDGLVRPFIRREELSENERINLQAKTDRHCRLRELVVDHSSDSNLVVMTLPMPRKEAVSAPMYMAWLETLTANMPPFLLVRGNQTSVLTFYA</sequence>
<feature type="region of interest" description="Disordered" evidence="5">
    <location>
        <begin position="1"/>
        <end position="23"/>
    </location>
</feature>
<keyword evidence="2 6" id="KW-0812">Transmembrane</keyword>
<dbReference type="GO" id="GO:0016020">
    <property type="term" value="C:membrane"/>
    <property type="evidence" value="ECO:0007669"/>
    <property type="project" value="UniProtKB-SubCell"/>
</dbReference>
<evidence type="ECO:0000256" key="1">
    <source>
        <dbReference type="ARBA" id="ARBA00004141"/>
    </source>
</evidence>
<feature type="transmembrane region" description="Helical" evidence="6">
    <location>
        <begin position="598"/>
        <end position="615"/>
    </location>
</feature>
<dbReference type="FunFam" id="1.20.1740.10:FF:000022">
    <property type="entry name" value="Bumetanide-sensitive na-k-cl cotransport protein"/>
    <property type="match status" value="1"/>
</dbReference>
<feature type="transmembrane region" description="Helical" evidence="6">
    <location>
        <begin position="264"/>
        <end position="284"/>
    </location>
</feature>
<dbReference type="GO" id="GO:1990573">
    <property type="term" value="P:potassium ion import across plasma membrane"/>
    <property type="evidence" value="ECO:0007669"/>
    <property type="project" value="TreeGrafter"/>
</dbReference>
<dbReference type="GO" id="GO:0006884">
    <property type="term" value="P:cell volume homeostasis"/>
    <property type="evidence" value="ECO:0007669"/>
    <property type="project" value="TreeGrafter"/>
</dbReference>
<feature type="compositionally biased region" description="Polar residues" evidence="5">
    <location>
        <begin position="829"/>
        <end position="841"/>
    </location>
</feature>
<dbReference type="PANTHER" id="PTHR11827:SF103">
    <property type="entry name" value="SODIUM CHLORIDE COTRANSPORTER 69, ISOFORM E"/>
    <property type="match status" value="1"/>
</dbReference>
<feature type="transmembrane region" description="Helical" evidence="6">
    <location>
        <begin position="347"/>
        <end position="365"/>
    </location>
</feature>